<evidence type="ECO:0000256" key="4">
    <source>
        <dbReference type="ARBA" id="ARBA00023284"/>
    </source>
</evidence>
<evidence type="ECO:0000259" key="5">
    <source>
        <dbReference type="PROSITE" id="PS51352"/>
    </source>
</evidence>
<dbReference type="CDD" id="cd02966">
    <property type="entry name" value="TlpA_like_family"/>
    <property type="match status" value="1"/>
</dbReference>
<feature type="domain" description="Thioredoxin" evidence="5">
    <location>
        <begin position="234"/>
        <end position="374"/>
    </location>
</feature>
<evidence type="ECO:0000313" key="6">
    <source>
        <dbReference type="EMBL" id="SHO73694.1"/>
    </source>
</evidence>
<dbReference type="Pfam" id="PF14289">
    <property type="entry name" value="DUF4369"/>
    <property type="match status" value="1"/>
</dbReference>
<comment type="subcellular location">
    <subcellularLocation>
        <location evidence="1">Cell envelope</location>
    </subcellularLocation>
</comment>
<evidence type="ECO:0000256" key="1">
    <source>
        <dbReference type="ARBA" id="ARBA00004196"/>
    </source>
</evidence>
<dbReference type="STRING" id="416016.SAMN05443547_2062"/>
<dbReference type="GO" id="GO:0016491">
    <property type="term" value="F:oxidoreductase activity"/>
    <property type="evidence" value="ECO:0007669"/>
    <property type="project" value="InterPro"/>
</dbReference>
<dbReference type="InterPro" id="IPR036249">
    <property type="entry name" value="Thioredoxin-like_sf"/>
</dbReference>
<dbReference type="InterPro" id="IPR050553">
    <property type="entry name" value="Thioredoxin_ResA/DsbE_sf"/>
</dbReference>
<dbReference type="PROSITE" id="PS51257">
    <property type="entry name" value="PROKAR_LIPOPROTEIN"/>
    <property type="match status" value="1"/>
</dbReference>
<dbReference type="PROSITE" id="PS51352">
    <property type="entry name" value="THIOREDOXIN_2"/>
    <property type="match status" value="1"/>
</dbReference>
<proteinExistence type="predicted"/>
<keyword evidence="4" id="KW-0676">Redox-active center</keyword>
<dbReference type="InterPro" id="IPR017937">
    <property type="entry name" value="Thioredoxin_CS"/>
</dbReference>
<dbReference type="GO" id="GO:0017004">
    <property type="term" value="P:cytochrome complex assembly"/>
    <property type="evidence" value="ECO:0007669"/>
    <property type="project" value="UniProtKB-KW"/>
</dbReference>
<accession>A0A1M7ZXV1</accession>
<keyword evidence="7" id="KW-1185">Reference proteome</keyword>
<dbReference type="GO" id="GO:0016209">
    <property type="term" value="F:antioxidant activity"/>
    <property type="evidence" value="ECO:0007669"/>
    <property type="project" value="InterPro"/>
</dbReference>
<reference evidence="7" key="1">
    <citation type="submission" date="2016-12" db="EMBL/GenBank/DDBJ databases">
        <authorList>
            <person name="Varghese N."/>
            <person name="Submissions S."/>
        </authorList>
    </citation>
    <scope>NUCLEOTIDE SEQUENCE [LARGE SCALE GENOMIC DNA]</scope>
    <source>
        <strain evidence="7">DSM 18830</strain>
    </source>
</reference>
<dbReference type="SUPFAM" id="SSF52833">
    <property type="entry name" value="Thioredoxin-like"/>
    <property type="match status" value="1"/>
</dbReference>
<name>A0A1M7ZXV1_9FLAO</name>
<dbReference type="Proteomes" id="UP000184611">
    <property type="component" value="Unassembled WGS sequence"/>
</dbReference>
<gene>
    <name evidence="6" type="ORF">SAMN05443547_2062</name>
</gene>
<dbReference type="OrthoDB" id="1069091at2"/>
<dbReference type="PANTHER" id="PTHR42852">
    <property type="entry name" value="THIOL:DISULFIDE INTERCHANGE PROTEIN DSBE"/>
    <property type="match status" value="1"/>
</dbReference>
<dbReference type="PANTHER" id="PTHR42852:SF6">
    <property type="entry name" value="THIOL:DISULFIDE INTERCHANGE PROTEIN DSBE"/>
    <property type="match status" value="1"/>
</dbReference>
<dbReference type="Gene3D" id="3.40.30.10">
    <property type="entry name" value="Glutaredoxin"/>
    <property type="match status" value="1"/>
</dbReference>
<protein>
    <submittedName>
        <fullName evidence="6">Peroxiredoxin</fullName>
    </submittedName>
</protein>
<dbReference type="EMBL" id="FRYK01000003">
    <property type="protein sequence ID" value="SHO73694.1"/>
    <property type="molecule type" value="Genomic_DNA"/>
</dbReference>
<dbReference type="InterPro" id="IPR000866">
    <property type="entry name" value="AhpC/TSA"/>
</dbReference>
<dbReference type="RefSeq" id="WP_073584072.1">
    <property type="nucleotide sequence ID" value="NZ_CBCSEA010000011.1"/>
</dbReference>
<dbReference type="InterPro" id="IPR025380">
    <property type="entry name" value="DUF4369"/>
</dbReference>
<dbReference type="InterPro" id="IPR013766">
    <property type="entry name" value="Thioredoxin_domain"/>
</dbReference>
<keyword evidence="2" id="KW-0201">Cytochrome c-type biogenesis</keyword>
<evidence type="ECO:0000313" key="7">
    <source>
        <dbReference type="Proteomes" id="UP000184611"/>
    </source>
</evidence>
<organism evidence="6 7">
    <name type="scientific">Flavobacterium cucumis</name>
    <dbReference type="NCBI Taxonomy" id="416016"/>
    <lineage>
        <taxon>Bacteria</taxon>
        <taxon>Pseudomonadati</taxon>
        <taxon>Bacteroidota</taxon>
        <taxon>Flavobacteriia</taxon>
        <taxon>Flavobacteriales</taxon>
        <taxon>Flavobacteriaceae</taxon>
        <taxon>Flavobacterium</taxon>
    </lineage>
</organism>
<dbReference type="AlphaFoldDB" id="A0A1M7ZXV1"/>
<evidence type="ECO:0000256" key="2">
    <source>
        <dbReference type="ARBA" id="ARBA00022748"/>
    </source>
</evidence>
<dbReference type="PROSITE" id="PS00194">
    <property type="entry name" value="THIOREDOXIN_1"/>
    <property type="match status" value="1"/>
</dbReference>
<keyword evidence="3" id="KW-1015">Disulfide bond</keyword>
<sequence>MKKLTLIITCAILMVSCNNLKDNEFLISGTANGVENGKKVFVEIQTETGSLAKDTAFVKDGKFELKGITEGIDLGFVRIENEQINLPIILEEGKIEINIVKDSLQKSTLGGTPNNDKFQKFNDDSRTISDRVVKFEKDNGPIMQKAQMERDTVTINKLMKEYSKFQNEMNDYSKKFIKENPDAFLSVLLLENFLMRQYLTPEEVKGYYEKLDKNLLDTKSAKKIKSSLELLSAVVVGKKAPDFSAPSPDGKMISLKESLGKITIIDFWASWCGPCRKENPNVVALYNEFHPKGLNIIGVSLDKDAAKWKEAIAKDGLVWPHISNLKFWDEPIAKLYNVQSIPATFLVDAKGNIIAKDLRGDALYAKVKELLEAK</sequence>
<dbReference type="Pfam" id="PF00578">
    <property type="entry name" value="AhpC-TSA"/>
    <property type="match status" value="1"/>
</dbReference>
<evidence type="ECO:0000256" key="3">
    <source>
        <dbReference type="ARBA" id="ARBA00023157"/>
    </source>
</evidence>
<dbReference type="GO" id="GO:0030313">
    <property type="term" value="C:cell envelope"/>
    <property type="evidence" value="ECO:0007669"/>
    <property type="project" value="UniProtKB-SubCell"/>
</dbReference>